<evidence type="ECO:0008006" key="5">
    <source>
        <dbReference type="Google" id="ProtNLM"/>
    </source>
</evidence>
<protein>
    <recommendedName>
        <fullName evidence="5">Pentacotripeptide-repeat region of PRORP domain-containing protein</fullName>
    </recommendedName>
</protein>
<dbReference type="EMBL" id="CP051139">
    <property type="protein sequence ID" value="QIW95696.1"/>
    <property type="molecule type" value="Genomic_DNA"/>
</dbReference>
<dbReference type="Gene3D" id="1.25.40.10">
    <property type="entry name" value="Tetratricopeptide repeat domain"/>
    <property type="match status" value="1"/>
</dbReference>
<evidence type="ECO:0000256" key="1">
    <source>
        <dbReference type="PROSITE-ProRule" id="PRU00708"/>
    </source>
</evidence>
<proteinExistence type="predicted"/>
<dbReference type="Pfam" id="PF13041">
    <property type="entry name" value="PPR_2"/>
    <property type="match status" value="1"/>
</dbReference>
<organism evidence="3 4">
    <name type="scientific">Peltaster fructicola</name>
    <dbReference type="NCBI Taxonomy" id="286661"/>
    <lineage>
        <taxon>Eukaryota</taxon>
        <taxon>Fungi</taxon>
        <taxon>Dikarya</taxon>
        <taxon>Ascomycota</taxon>
        <taxon>Pezizomycotina</taxon>
        <taxon>Dothideomycetes</taxon>
        <taxon>Dothideomycetes incertae sedis</taxon>
        <taxon>Peltaster</taxon>
    </lineage>
</organism>
<dbReference type="OrthoDB" id="185373at2759"/>
<sequence length="707" mass="80277">MFECSSCTTRAIRAIIRDVPRHLRPPARPLVLTPPHHPRQQSRNIAAISRSNVARDEQAVPFDSDTADLGISPVPKRHLEIELRWLGDKVKFANHVRDLIKNNEFDKALALTRLASRSEEQGQCVVAWNHLLRHTLDKGEMEKAFTMYNEMKKRAQVPDAHTYMTMFKGLSGTDRSKPPHPKQISRVVSIFNSMYAPNCKTKPTVLHANAALHACSLGNDMDSIWGIISRLEDEGPNSADGITYTVVLNALRVTTMKSLLADASLDQVRTQKIKAVEQGRELWMDIIKKWRSGQIQMDEQLIIAMAQLLLLSPRLKDWDDVLSLIQQTMDIDRLVEPIGNSGRKIDHVPQEHNGFTDLDAPNNKAAPQTPLHEAFRPIQETAESSSKKKNSKLDTFKYARPQAGTLAIILETCLVMRVPKPAMAYWDILTEAPYRVRPDIANVEAYLRICAVNRSSAGATSFLEEKLTKHSLKPRYRTLEYAMQACQRNIKSPTSLSHAAKVFDIMVKYFEDPDITILIQYLQIALYSDDGDKIVGTLNHMDGAIHNLRSMVINGSTQSSTRYVWAQTLTNASTLHQGMIGAIDTLMKQELVPRESFKVWHARRAEMSKFVTTLKKLLESLPVVVDTRGHRKPQHNLRPPQEAPSFEKPHKRRVDLRTRDIRATRAQFSALKDFRYGSRHEQRQRSAEKKKDAPYGMHELPSDILPM</sequence>
<reference evidence="3 4" key="1">
    <citation type="journal article" date="2016" name="Sci. Rep.">
        <title>Peltaster fructicola genome reveals evolution from an invasive phytopathogen to an ectophytic parasite.</title>
        <authorList>
            <person name="Xu C."/>
            <person name="Chen H."/>
            <person name="Gleason M.L."/>
            <person name="Xu J.R."/>
            <person name="Liu H."/>
            <person name="Zhang R."/>
            <person name="Sun G."/>
        </authorList>
    </citation>
    <scope>NUCLEOTIDE SEQUENCE [LARGE SCALE GENOMIC DNA]</scope>
    <source>
        <strain evidence="3 4">LNHT1506</strain>
    </source>
</reference>
<accession>A0A6H0XLR7</accession>
<gene>
    <name evidence="3" type="ORF">AMS68_001214</name>
</gene>
<feature type="region of interest" description="Disordered" evidence="2">
    <location>
        <begin position="672"/>
        <end position="707"/>
    </location>
</feature>
<feature type="compositionally biased region" description="Basic and acidic residues" evidence="2">
    <location>
        <begin position="672"/>
        <end position="693"/>
    </location>
</feature>
<feature type="region of interest" description="Disordered" evidence="2">
    <location>
        <begin position="629"/>
        <end position="654"/>
    </location>
</feature>
<dbReference type="PANTHER" id="PTHR47938:SF35">
    <property type="entry name" value="PENTATRICOPEPTIDE REPEAT-CONTAINING PROTEIN 4, MITOCHONDRIAL-RELATED"/>
    <property type="match status" value="1"/>
</dbReference>
<dbReference type="NCBIfam" id="TIGR00756">
    <property type="entry name" value="PPR"/>
    <property type="match status" value="1"/>
</dbReference>
<name>A0A6H0XLR7_9PEZI</name>
<keyword evidence="4" id="KW-1185">Reference proteome</keyword>
<dbReference type="GO" id="GO:0003729">
    <property type="term" value="F:mRNA binding"/>
    <property type="evidence" value="ECO:0007669"/>
    <property type="project" value="TreeGrafter"/>
</dbReference>
<evidence type="ECO:0000313" key="3">
    <source>
        <dbReference type="EMBL" id="QIW95696.1"/>
    </source>
</evidence>
<evidence type="ECO:0000256" key="2">
    <source>
        <dbReference type="SAM" id="MobiDB-lite"/>
    </source>
</evidence>
<feature type="repeat" description="PPR" evidence="1">
    <location>
        <begin position="124"/>
        <end position="158"/>
    </location>
</feature>
<dbReference type="AlphaFoldDB" id="A0A6H0XLR7"/>
<dbReference type="InterPro" id="IPR002885">
    <property type="entry name" value="PPR_rpt"/>
</dbReference>
<dbReference type="PANTHER" id="PTHR47938">
    <property type="entry name" value="RESPIRATORY COMPLEX I CHAPERONE (CIA84), PUTATIVE (AFU_ORTHOLOGUE AFUA_2G06020)-RELATED"/>
    <property type="match status" value="1"/>
</dbReference>
<dbReference type="InterPro" id="IPR011990">
    <property type="entry name" value="TPR-like_helical_dom_sf"/>
</dbReference>
<dbReference type="PROSITE" id="PS51375">
    <property type="entry name" value="PPR"/>
    <property type="match status" value="1"/>
</dbReference>
<evidence type="ECO:0000313" key="4">
    <source>
        <dbReference type="Proteomes" id="UP000503462"/>
    </source>
</evidence>
<dbReference type="Proteomes" id="UP000503462">
    <property type="component" value="Chromosome 1"/>
</dbReference>